<dbReference type="GO" id="GO:0016810">
    <property type="term" value="F:hydrolase activity, acting on carbon-nitrogen (but not peptide) bonds"/>
    <property type="evidence" value="ECO:0007669"/>
    <property type="project" value="InterPro"/>
</dbReference>
<dbReference type="InterPro" id="IPR032466">
    <property type="entry name" value="Metal_Hydrolase"/>
</dbReference>
<dbReference type="Pfam" id="PF07969">
    <property type="entry name" value="Amidohydro_3"/>
    <property type="match status" value="1"/>
</dbReference>
<dbReference type="Proteomes" id="UP000030153">
    <property type="component" value="Unassembled WGS sequence"/>
</dbReference>
<dbReference type="Gene3D" id="3.10.310.70">
    <property type="match status" value="1"/>
</dbReference>
<dbReference type="SUPFAM" id="SSF51556">
    <property type="entry name" value="Metallo-dependent hydrolases"/>
    <property type="match status" value="1"/>
</dbReference>
<dbReference type="SUPFAM" id="SSF51338">
    <property type="entry name" value="Composite domain of metallo-dependent hydrolases"/>
    <property type="match status" value="1"/>
</dbReference>
<proteinExistence type="predicted"/>
<dbReference type="InterPro" id="IPR013108">
    <property type="entry name" value="Amidohydro_3"/>
</dbReference>
<dbReference type="OrthoDB" id="9767366at2"/>
<dbReference type="InterPro" id="IPR011059">
    <property type="entry name" value="Metal-dep_hydrolase_composite"/>
</dbReference>
<gene>
    <name evidence="2" type="ORF">N780_06290</name>
</gene>
<dbReference type="PANTHER" id="PTHR22642">
    <property type="entry name" value="IMIDAZOLONEPROPIONASE"/>
    <property type="match status" value="1"/>
</dbReference>
<dbReference type="Gene3D" id="3.20.20.140">
    <property type="entry name" value="Metal-dependent hydrolases"/>
    <property type="match status" value="1"/>
</dbReference>
<evidence type="ECO:0000313" key="2">
    <source>
        <dbReference type="EMBL" id="KGP90155.1"/>
    </source>
</evidence>
<dbReference type="InterPro" id="IPR033932">
    <property type="entry name" value="YtcJ-like"/>
</dbReference>
<comment type="caution">
    <text evidence="2">The sequence shown here is derived from an EMBL/GenBank/DDBJ whole genome shotgun (WGS) entry which is preliminary data.</text>
</comment>
<dbReference type="RefSeq" id="WP_036786459.1">
    <property type="nucleotide sequence ID" value="NZ_AVBG01000015.1"/>
</dbReference>
<protein>
    <submittedName>
        <fullName evidence="2">Amidohydrolase</fullName>
    </submittedName>
</protein>
<dbReference type="CDD" id="cd01300">
    <property type="entry name" value="YtcJ_like"/>
    <property type="match status" value="1"/>
</dbReference>
<dbReference type="PANTHER" id="PTHR22642:SF2">
    <property type="entry name" value="PROTEIN LONG AFTER FAR-RED 3"/>
    <property type="match status" value="1"/>
</dbReference>
<evidence type="ECO:0000259" key="1">
    <source>
        <dbReference type="Pfam" id="PF07969"/>
    </source>
</evidence>
<accession>A0A0A2V8W2</accession>
<keyword evidence="3" id="KW-1185">Reference proteome</keyword>
<sequence length="528" mass="58938">MAELWYGGTIYTMSQEGEQVEAVVTKNGRIEMAGALEDVMKKWEGSIDVEHHLQGQVMYPGFVDSHLHIIGHGERLLRLDLSFMKSPEEVKEAVSSHASQLPPGEWLIGEGWNENQWSNPRIIHKSELDEISTDHPIMLTRVCRHALLANSKAMELAGVTEDSVDPQGGKIVRDHRGATTGYFLDAAQDPIKAAMPDYSQSYLEKAVSVAVEDLTRNGIVGGHSEDLNYYGGFRKTYSAFQNSIGDHQSKFRAHLLVHHEVLDDMLTEGLTYKSGSDFVELGAIKIFSDGAIGGRTALLSESYEDDKGNRGMAIHQEEHLAQLVKKARKHNLPVAVHAIGDEAVAMITRILNGVPDAPHRDRIIHAQFMRDELYDQVKTTNSIVDIQPTFVSSDFPWVLERIGEHRLKNAYPWKSLLQSGIPCAGGSDAPIEEINPLLAIQAAVTRKSVHDQKVYGREQCLTMYEAISLYTRGSAYAIHEESRRGQILEGYDADFTIFDRDLFALHPDRLLEANVTRTVVDGTVVYQR</sequence>
<dbReference type="AlphaFoldDB" id="A0A0A2V8W2"/>
<evidence type="ECO:0000313" key="3">
    <source>
        <dbReference type="Proteomes" id="UP000030153"/>
    </source>
</evidence>
<organism evidence="2 3">
    <name type="scientific">Pontibacillus chungwhensis BH030062</name>
    <dbReference type="NCBI Taxonomy" id="1385513"/>
    <lineage>
        <taxon>Bacteria</taxon>
        <taxon>Bacillati</taxon>
        <taxon>Bacillota</taxon>
        <taxon>Bacilli</taxon>
        <taxon>Bacillales</taxon>
        <taxon>Bacillaceae</taxon>
        <taxon>Pontibacillus</taxon>
    </lineage>
</organism>
<dbReference type="STRING" id="1385513.N780_06290"/>
<dbReference type="EMBL" id="AVBG01000015">
    <property type="protein sequence ID" value="KGP90155.1"/>
    <property type="molecule type" value="Genomic_DNA"/>
</dbReference>
<keyword evidence="2" id="KW-0378">Hydrolase</keyword>
<dbReference type="Gene3D" id="2.30.40.10">
    <property type="entry name" value="Urease, subunit C, domain 1"/>
    <property type="match status" value="1"/>
</dbReference>
<reference evidence="2 3" key="1">
    <citation type="submission" date="2013-08" db="EMBL/GenBank/DDBJ databases">
        <title>Genome of Pontibacillus chungwhensis.</title>
        <authorList>
            <person name="Wang Q."/>
            <person name="Wang G."/>
        </authorList>
    </citation>
    <scope>NUCLEOTIDE SEQUENCE [LARGE SCALE GENOMIC DNA]</scope>
    <source>
        <strain evidence="2 3">BH030062</strain>
    </source>
</reference>
<name>A0A0A2V8W2_9BACI</name>
<dbReference type="eggNOG" id="COG1574">
    <property type="taxonomic scope" value="Bacteria"/>
</dbReference>
<feature type="domain" description="Amidohydrolase 3" evidence="1">
    <location>
        <begin position="53"/>
        <end position="526"/>
    </location>
</feature>